<evidence type="ECO:0000259" key="2">
    <source>
        <dbReference type="PROSITE" id="PS50090"/>
    </source>
</evidence>
<feature type="region of interest" description="Disordered" evidence="1">
    <location>
        <begin position="51"/>
        <end position="76"/>
    </location>
</feature>
<feature type="region of interest" description="Disordered" evidence="1">
    <location>
        <begin position="264"/>
        <end position="497"/>
    </location>
</feature>
<proteinExistence type="predicted"/>
<feature type="compositionally biased region" description="Basic residues" evidence="1">
    <location>
        <begin position="449"/>
        <end position="458"/>
    </location>
</feature>
<dbReference type="InterPro" id="IPR009057">
    <property type="entry name" value="Homeodomain-like_sf"/>
</dbReference>
<feature type="compositionally biased region" description="Basic and acidic residues" evidence="1">
    <location>
        <begin position="61"/>
        <end position="71"/>
    </location>
</feature>
<feature type="compositionally biased region" description="Basic and acidic residues" evidence="1">
    <location>
        <begin position="481"/>
        <end position="493"/>
    </location>
</feature>
<feature type="region of interest" description="Disordered" evidence="1">
    <location>
        <begin position="1"/>
        <end position="28"/>
    </location>
</feature>
<sequence length="807" mass="93790">MGVEAEEEEVALQKREKKKNKRNKKTEDGFVGMKTVCGEKIVLEGVNNGVELGTSKKKGKKNVEDKKDGGSKEMNFQFTEEGFINDEGHTGAKNEKKSRLELKEKKKCSYDESCTTIEGDNSKKRLNINKNEKDLKNEMLLELMKEKKEKRNKNKEDISPSLAEVLKDKVVGDNKIKGVEHCEREGISDIKERERRDKQKKKKEKKENKFMDKEVRGNKETMGLEHCESDIKEWEESDKQKKKNEKREKKVNIVVEYPCLETSDKLSAKGNSKRKNKENYNGGDSREIFTGKSIGGEGISDIKKRERKDKQKKEKKEKKFMDKEVREYKETMGLEHRERECVSDIKGWEESDKQKKKKETREKKVKECSDVEYPNMETSNKLSAKGKSEKKHKENDNEGDSREIFPRKSIGGGKTLPDHKYVAYNDGHSGSSNKNRDRGEEVFDVETKKKNKKRKRTNSVKDFERKMLDSGEPNTANRGESMTDRSKMSNPKESHKKVKFSGHVEVFPFSNVRDAGKQNQEDNLVRGKRFSQKEDAMIKAAVLKYIKEHGLGENGVDMVMHCKKYSAVRDCWREIGDALPWRPYSAIYARAHNLFERAENGWTEEEKALILKFHKDHGSNWKKLAEVLGKHSVHVKDAYRLIKQPNLKRGPWSQEEYQTLFDLVNMDLRMKAFEEKKSQHGMLRDNISWSAISEKLGTRRHHECCMKWYGQLTSPMVKAGEWDNTDDYRLLDELLMVDACCEEDVDWGNLIEHRSGFVCRKRWRQMLTHIGEHGIKSFPEQLEVLAKRYCPELLETIEASDSRPVDS</sequence>
<feature type="compositionally biased region" description="Basic residues" evidence="1">
    <location>
        <begin position="15"/>
        <end position="24"/>
    </location>
</feature>
<dbReference type="Pfam" id="PF13921">
    <property type="entry name" value="Myb_DNA-bind_6"/>
    <property type="match status" value="1"/>
</dbReference>
<keyword evidence="4" id="KW-1185">Reference proteome</keyword>
<accession>A0A200QN99</accession>
<dbReference type="OMA" id="MSFRSDT"/>
<feature type="domain" description="Myb-like" evidence="2">
    <location>
        <begin position="644"/>
        <end position="712"/>
    </location>
</feature>
<feature type="compositionally biased region" description="Basic and acidic residues" evidence="1">
    <location>
        <begin position="300"/>
        <end position="369"/>
    </location>
</feature>
<dbReference type="STRING" id="56857.A0A200QN99"/>
<reference evidence="3 4" key="1">
    <citation type="journal article" date="2017" name="Mol. Plant">
        <title>The Genome of Medicinal Plant Macleaya cordata Provides New Insights into Benzylisoquinoline Alkaloids Metabolism.</title>
        <authorList>
            <person name="Liu X."/>
            <person name="Liu Y."/>
            <person name="Huang P."/>
            <person name="Ma Y."/>
            <person name="Qing Z."/>
            <person name="Tang Q."/>
            <person name="Cao H."/>
            <person name="Cheng P."/>
            <person name="Zheng Y."/>
            <person name="Yuan Z."/>
            <person name="Zhou Y."/>
            <person name="Liu J."/>
            <person name="Tang Z."/>
            <person name="Zhuo Y."/>
            <person name="Zhang Y."/>
            <person name="Yu L."/>
            <person name="Huang J."/>
            <person name="Yang P."/>
            <person name="Peng Q."/>
            <person name="Zhang J."/>
            <person name="Jiang W."/>
            <person name="Zhang Z."/>
            <person name="Lin K."/>
            <person name="Ro D.K."/>
            <person name="Chen X."/>
            <person name="Xiong X."/>
            <person name="Shang Y."/>
            <person name="Huang S."/>
            <person name="Zeng J."/>
        </authorList>
    </citation>
    <scope>NUCLEOTIDE SEQUENCE [LARGE SCALE GENOMIC DNA]</scope>
    <source>
        <strain evidence="4">cv. BLH2017</strain>
        <tissue evidence="3">Root</tissue>
    </source>
</reference>
<dbReference type="SMART" id="SM00717">
    <property type="entry name" value="SANT"/>
    <property type="match status" value="3"/>
</dbReference>
<dbReference type="SUPFAM" id="SSF46689">
    <property type="entry name" value="Homeodomain-like"/>
    <property type="match status" value="2"/>
</dbReference>
<feature type="compositionally biased region" description="Basic and acidic residues" evidence="1">
    <location>
        <begin position="459"/>
        <end position="469"/>
    </location>
</feature>
<feature type="compositionally biased region" description="Basic and acidic residues" evidence="1">
    <location>
        <begin position="205"/>
        <end position="248"/>
    </location>
</feature>
<feature type="domain" description="Myb-like" evidence="2">
    <location>
        <begin position="714"/>
        <end position="767"/>
    </location>
</feature>
<gene>
    <name evidence="3" type="ORF">BVC80_7299g1</name>
</gene>
<dbReference type="EMBL" id="MVGT01001481">
    <property type="protein sequence ID" value="OVA11912.1"/>
    <property type="molecule type" value="Genomic_DNA"/>
</dbReference>
<dbReference type="PANTHER" id="PTHR47430:SF4">
    <property type="entry name" value="GB|AAC33480.1"/>
    <property type="match status" value="1"/>
</dbReference>
<evidence type="ECO:0000313" key="3">
    <source>
        <dbReference type="EMBL" id="OVA11912.1"/>
    </source>
</evidence>
<dbReference type="AlphaFoldDB" id="A0A200QN99"/>
<feature type="domain" description="Myb-like" evidence="2">
    <location>
        <begin position="602"/>
        <end position="643"/>
    </location>
</feature>
<protein>
    <submittedName>
        <fullName evidence="3">SANT/Myb domain</fullName>
    </submittedName>
</protein>
<dbReference type="PANTHER" id="PTHR47430">
    <property type="entry name" value="GB|AAC33480.1"/>
    <property type="match status" value="1"/>
</dbReference>
<evidence type="ECO:0000313" key="4">
    <source>
        <dbReference type="Proteomes" id="UP000195402"/>
    </source>
</evidence>
<comment type="caution">
    <text evidence="3">The sequence shown here is derived from an EMBL/GenBank/DDBJ whole genome shotgun (WGS) entry which is preliminary data.</text>
</comment>
<feature type="compositionally biased region" description="Acidic residues" evidence="1">
    <location>
        <begin position="1"/>
        <end position="10"/>
    </location>
</feature>
<feature type="compositionally biased region" description="Basic and acidic residues" evidence="1">
    <location>
        <begin position="185"/>
        <end position="197"/>
    </location>
</feature>
<dbReference type="CDD" id="cd00167">
    <property type="entry name" value="SANT"/>
    <property type="match status" value="1"/>
</dbReference>
<dbReference type="InParanoid" id="A0A200QN99"/>
<feature type="compositionally biased region" description="Basic and acidic residues" evidence="1">
    <location>
        <begin position="391"/>
        <end position="406"/>
    </location>
</feature>
<name>A0A200QN99_MACCD</name>
<dbReference type="InterPro" id="IPR001005">
    <property type="entry name" value="SANT/Myb"/>
</dbReference>
<dbReference type="Gene3D" id="1.10.10.60">
    <property type="entry name" value="Homeodomain-like"/>
    <property type="match status" value="2"/>
</dbReference>
<dbReference type="PROSITE" id="PS50090">
    <property type="entry name" value="MYB_LIKE"/>
    <property type="match status" value="3"/>
</dbReference>
<dbReference type="OrthoDB" id="39591at2759"/>
<dbReference type="Proteomes" id="UP000195402">
    <property type="component" value="Unassembled WGS sequence"/>
</dbReference>
<feature type="compositionally biased region" description="Basic and acidic residues" evidence="1">
    <location>
        <begin position="434"/>
        <end position="448"/>
    </location>
</feature>
<evidence type="ECO:0000256" key="1">
    <source>
        <dbReference type="SAM" id="MobiDB-lite"/>
    </source>
</evidence>
<feature type="region of interest" description="Disordered" evidence="1">
    <location>
        <begin position="185"/>
        <end position="248"/>
    </location>
</feature>
<organism evidence="3 4">
    <name type="scientific">Macleaya cordata</name>
    <name type="common">Five-seeded plume-poppy</name>
    <name type="synonym">Bocconia cordata</name>
    <dbReference type="NCBI Taxonomy" id="56857"/>
    <lineage>
        <taxon>Eukaryota</taxon>
        <taxon>Viridiplantae</taxon>
        <taxon>Streptophyta</taxon>
        <taxon>Embryophyta</taxon>
        <taxon>Tracheophyta</taxon>
        <taxon>Spermatophyta</taxon>
        <taxon>Magnoliopsida</taxon>
        <taxon>Ranunculales</taxon>
        <taxon>Papaveraceae</taxon>
        <taxon>Papaveroideae</taxon>
        <taxon>Macleaya</taxon>
    </lineage>
</organism>